<gene>
    <name evidence="2" type="ORF">BDV26DRAFT_251744</name>
</gene>
<keyword evidence="1" id="KW-0472">Membrane</keyword>
<dbReference type="EMBL" id="ML736155">
    <property type="protein sequence ID" value="KAE8383438.1"/>
    <property type="molecule type" value="Genomic_DNA"/>
</dbReference>
<name>A0A5N7BP82_9EURO</name>
<sequence length="57" mass="6317">MSLPFNQSVFVGVLHDGNEVMVGEITSVSMVHFLLPLFSLVNIWLLSTSAPTIWERG</sequence>
<keyword evidence="1" id="KW-1133">Transmembrane helix</keyword>
<accession>A0A5N7BP82</accession>
<proteinExistence type="predicted"/>
<feature type="transmembrane region" description="Helical" evidence="1">
    <location>
        <begin position="20"/>
        <end position="46"/>
    </location>
</feature>
<dbReference type="Proteomes" id="UP000326198">
    <property type="component" value="Unassembled WGS sequence"/>
</dbReference>
<dbReference type="AlphaFoldDB" id="A0A5N7BP82"/>
<protein>
    <submittedName>
        <fullName evidence="2">Uncharacterized protein</fullName>
    </submittedName>
</protein>
<evidence type="ECO:0000313" key="3">
    <source>
        <dbReference type="Proteomes" id="UP000326198"/>
    </source>
</evidence>
<reference evidence="2 3" key="1">
    <citation type="submission" date="2019-04" db="EMBL/GenBank/DDBJ databases">
        <title>Friends and foes A comparative genomics studyof 23 Aspergillus species from section Flavi.</title>
        <authorList>
            <consortium name="DOE Joint Genome Institute"/>
            <person name="Kjaerbolling I."/>
            <person name="Vesth T."/>
            <person name="Frisvad J.C."/>
            <person name="Nybo J.L."/>
            <person name="Theobald S."/>
            <person name="Kildgaard S."/>
            <person name="Isbrandt T."/>
            <person name="Kuo A."/>
            <person name="Sato A."/>
            <person name="Lyhne E.K."/>
            <person name="Kogle M.E."/>
            <person name="Wiebenga A."/>
            <person name="Kun R.S."/>
            <person name="Lubbers R.J."/>
            <person name="Makela M.R."/>
            <person name="Barry K."/>
            <person name="Chovatia M."/>
            <person name="Clum A."/>
            <person name="Daum C."/>
            <person name="Haridas S."/>
            <person name="He G."/>
            <person name="LaButti K."/>
            <person name="Lipzen A."/>
            <person name="Mondo S."/>
            <person name="Riley R."/>
            <person name="Salamov A."/>
            <person name="Simmons B.A."/>
            <person name="Magnuson J.K."/>
            <person name="Henrissat B."/>
            <person name="Mortensen U.H."/>
            <person name="Larsen T.O."/>
            <person name="Devries R.P."/>
            <person name="Grigoriev I.V."/>
            <person name="Machida M."/>
            <person name="Baker S.E."/>
            <person name="Andersen M.R."/>
        </authorList>
    </citation>
    <scope>NUCLEOTIDE SEQUENCE [LARGE SCALE GENOMIC DNA]</scope>
    <source>
        <strain evidence="2 3">IBT 29228</strain>
    </source>
</reference>
<evidence type="ECO:0000313" key="2">
    <source>
        <dbReference type="EMBL" id="KAE8383438.1"/>
    </source>
</evidence>
<keyword evidence="3" id="KW-1185">Reference proteome</keyword>
<evidence type="ECO:0000256" key="1">
    <source>
        <dbReference type="SAM" id="Phobius"/>
    </source>
</evidence>
<keyword evidence="1" id="KW-0812">Transmembrane</keyword>
<organism evidence="2 3">
    <name type="scientific">Aspergillus bertholletiae</name>
    <dbReference type="NCBI Taxonomy" id="1226010"/>
    <lineage>
        <taxon>Eukaryota</taxon>
        <taxon>Fungi</taxon>
        <taxon>Dikarya</taxon>
        <taxon>Ascomycota</taxon>
        <taxon>Pezizomycotina</taxon>
        <taxon>Eurotiomycetes</taxon>
        <taxon>Eurotiomycetidae</taxon>
        <taxon>Eurotiales</taxon>
        <taxon>Aspergillaceae</taxon>
        <taxon>Aspergillus</taxon>
        <taxon>Aspergillus subgen. Circumdati</taxon>
    </lineage>
</organism>